<keyword evidence="2" id="KW-0325">Glycoprotein</keyword>
<dbReference type="InterPro" id="IPR036179">
    <property type="entry name" value="Ig-like_dom_sf"/>
</dbReference>
<protein>
    <recommendedName>
        <fullName evidence="5">Immunoglobulin V-set domain-containing protein</fullName>
    </recommendedName>
</protein>
<dbReference type="InterPro" id="IPR050831">
    <property type="entry name" value="CEA_cell_adhesion"/>
</dbReference>
<dbReference type="PANTHER" id="PTHR44427:SF1">
    <property type="entry name" value="CARCINOEMBRYONIC ANTIGEN-RELATED CELL ADHESION MOLECULE 1"/>
    <property type="match status" value="1"/>
</dbReference>
<comment type="similarity">
    <text evidence="4">Belongs to the immunoglobulin superfamily. CEA family.</text>
</comment>
<dbReference type="OrthoDB" id="6353782at2759"/>
<dbReference type="Pfam" id="PF07686">
    <property type="entry name" value="V-set"/>
    <property type="match status" value="1"/>
</dbReference>
<evidence type="ECO:0000256" key="2">
    <source>
        <dbReference type="ARBA" id="ARBA00023180"/>
    </source>
</evidence>
<evidence type="ECO:0000256" key="3">
    <source>
        <dbReference type="ARBA" id="ARBA00023319"/>
    </source>
</evidence>
<evidence type="ECO:0000313" key="6">
    <source>
        <dbReference type="EMBL" id="KAG8454049.1"/>
    </source>
</evidence>
<organism evidence="6 7">
    <name type="scientific">Hymenochirus boettgeri</name>
    <name type="common">Congo dwarf clawed frog</name>
    <dbReference type="NCBI Taxonomy" id="247094"/>
    <lineage>
        <taxon>Eukaryota</taxon>
        <taxon>Metazoa</taxon>
        <taxon>Chordata</taxon>
        <taxon>Craniata</taxon>
        <taxon>Vertebrata</taxon>
        <taxon>Euteleostomi</taxon>
        <taxon>Amphibia</taxon>
        <taxon>Batrachia</taxon>
        <taxon>Anura</taxon>
        <taxon>Pipoidea</taxon>
        <taxon>Pipidae</taxon>
        <taxon>Pipinae</taxon>
        <taxon>Hymenochirus</taxon>
    </lineage>
</organism>
<keyword evidence="7" id="KW-1185">Reference proteome</keyword>
<reference evidence="6" key="1">
    <citation type="thesis" date="2020" institute="ProQuest LLC" country="789 East Eisenhower Parkway, Ann Arbor, MI, USA">
        <title>Comparative Genomics and Chromosome Evolution.</title>
        <authorList>
            <person name="Mudd A.B."/>
        </authorList>
    </citation>
    <scope>NUCLEOTIDE SEQUENCE</scope>
    <source>
        <strain evidence="6">Female2</strain>
        <tissue evidence="6">Blood</tissue>
    </source>
</reference>
<dbReference type="InterPro" id="IPR013106">
    <property type="entry name" value="Ig_V-set"/>
</dbReference>
<evidence type="ECO:0000256" key="4">
    <source>
        <dbReference type="ARBA" id="ARBA00038222"/>
    </source>
</evidence>
<dbReference type="Proteomes" id="UP000812440">
    <property type="component" value="Chromosome 1"/>
</dbReference>
<evidence type="ECO:0000313" key="7">
    <source>
        <dbReference type="Proteomes" id="UP000812440"/>
    </source>
</evidence>
<keyword evidence="1" id="KW-0732">Signal</keyword>
<sequence>MGTHDEIFQSDRPIVQCLIFAQVNLRFCQISITSVPLKPTTGQTVLLQVGYRGKILNINWYRGRGTANVINILTYSPGSEYNSTPGPQYSGREIVLDDGSLQISNILTNYSGFYTLQLTIPEDYLLEVVELTVDCK</sequence>
<name>A0A8T2KA86_9PIPI</name>
<accession>A0A8T2KA86</accession>
<dbReference type="AlphaFoldDB" id="A0A8T2KA86"/>
<evidence type="ECO:0000259" key="5">
    <source>
        <dbReference type="Pfam" id="PF07686"/>
    </source>
</evidence>
<evidence type="ECO:0000256" key="1">
    <source>
        <dbReference type="ARBA" id="ARBA00022729"/>
    </source>
</evidence>
<gene>
    <name evidence="6" type="ORF">GDO86_000618</name>
</gene>
<proteinExistence type="inferred from homology"/>
<dbReference type="PANTHER" id="PTHR44427">
    <property type="entry name" value="CARCINOEMBRYONIC ANTIGEN-RELATED CELL ADHESION MOLECULE 19"/>
    <property type="match status" value="1"/>
</dbReference>
<dbReference type="EMBL" id="JAACNH010000001">
    <property type="protein sequence ID" value="KAG8454049.1"/>
    <property type="molecule type" value="Genomic_DNA"/>
</dbReference>
<comment type="caution">
    <text evidence="6">The sequence shown here is derived from an EMBL/GenBank/DDBJ whole genome shotgun (WGS) entry which is preliminary data.</text>
</comment>
<feature type="domain" description="Immunoglobulin V-set" evidence="5">
    <location>
        <begin position="37"/>
        <end position="133"/>
    </location>
</feature>
<dbReference type="SUPFAM" id="SSF48726">
    <property type="entry name" value="Immunoglobulin"/>
    <property type="match status" value="1"/>
</dbReference>
<dbReference type="InterPro" id="IPR013783">
    <property type="entry name" value="Ig-like_fold"/>
</dbReference>
<dbReference type="Gene3D" id="2.60.40.10">
    <property type="entry name" value="Immunoglobulins"/>
    <property type="match status" value="1"/>
</dbReference>
<keyword evidence="3" id="KW-0393">Immunoglobulin domain</keyword>